<dbReference type="PROSITE" id="PS51767">
    <property type="entry name" value="PEPTIDASE_A1"/>
    <property type="match status" value="1"/>
</dbReference>
<feature type="region of interest" description="Disordered" evidence="14">
    <location>
        <begin position="884"/>
        <end position="922"/>
    </location>
</feature>
<dbReference type="InterPro" id="IPR001461">
    <property type="entry name" value="Aspartic_peptidase_A1"/>
</dbReference>
<feature type="region of interest" description="Disordered" evidence="14">
    <location>
        <begin position="578"/>
        <end position="639"/>
    </location>
</feature>
<protein>
    <submittedName>
        <fullName evidence="18">C2 domain-containing protein 2-like</fullName>
    </submittedName>
</protein>
<keyword evidence="4 15" id="KW-0812">Transmembrane</keyword>
<evidence type="ECO:0000256" key="12">
    <source>
        <dbReference type="PIRSR" id="PIRSR601461-1"/>
    </source>
</evidence>
<evidence type="ECO:0000313" key="19">
    <source>
        <dbReference type="Proteomes" id="UP001474421"/>
    </source>
</evidence>
<comment type="caution">
    <text evidence="18">The sequence shown here is derived from an EMBL/GenBank/DDBJ whole genome shotgun (WGS) entry which is preliminary data.</text>
</comment>
<evidence type="ECO:0000256" key="4">
    <source>
        <dbReference type="ARBA" id="ARBA00022692"/>
    </source>
</evidence>
<dbReference type="PANTHER" id="PTHR21119:SF8">
    <property type="entry name" value="PHOSPHOLIPID TRANSFER PROTEIN C2CD2L"/>
    <property type="match status" value="1"/>
</dbReference>
<feature type="compositionally biased region" description="Basic and acidic residues" evidence="14">
    <location>
        <begin position="622"/>
        <end position="636"/>
    </location>
</feature>
<feature type="transmembrane region" description="Helical" evidence="15">
    <location>
        <begin position="1548"/>
        <end position="1568"/>
    </location>
</feature>
<accession>A0AAW1AYX1</accession>
<evidence type="ECO:0000256" key="13">
    <source>
        <dbReference type="RuleBase" id="RU000454"/>
    </source>
</evidence>
<dbReference type="PRINTS" id="PR01816">
    <property type="entry name" value="BACE1"/>
</dbReference>
<keyword evidence="19" id="KW-1185">Reference proteome</keyword>
<proteinExistence type="inferred from homology"/>
<evidence type="ECO:0000256" key="3">
    <source>
        <dbReference type="ARBA" id="ARBA00022670"/>
    </source>
</evidence>
<dbReference type="CDD" id="cd05473">
    <property type="entry name" value="beta_secretase_like"/>
    <property type="match status" value="1"/>
</dbReference>
<dbReference type="InterPro" id="IPR033121">
    <property type="entry name" value="PEPTIDASE_A1"/>
</dbReference>
<evidence type="ECO:0000256" key="5">
    <source>
        <dbReference type="ARBA" id="ARBA00022729"/>
    </source>
</evidence>
<dbReference type="InterPro" id="IPR009120">
    <property type="entry name" value="BACE1"/>
</dbReference>
<keyword evidence="10" id="KW-0865">Zymogen</keyword>
<evidence type="ECO:0000256" key="10">
    <source>
        <dbReference type="ARBA" id="ARBA00023145"/>
    </source>
</evidence>
<feature type="domain" description="C2" evidence="16">
    <location>
        <begin position="261"/>
        <end position="381"/>
    </location>
</feature>
<feature type="compositionally biased region" description="Basic and acidic residues" evidence="14">
    <location>
        <begin position="594"/>
        <end position="606"/>
    </location>
</feature>
<evidence type="ECO:0000256" key="9">
    <source>
        <dbReference type="ARBA" id="ARBA00023136"/>
    </source>
</evidence>
<dbReference type="GO" id="GO:0035091">
    <property type="term" value="F:phosphatidylinositol binding"/>
    <property type="evidence" value="ECO:0007669"/>
    <property type="project" value="TreeGrafter"/>
</dbReference>
<keyword evidence="9 15" id="KW-0472">Membrane</keyword>
<evidence type="ECO:0000256" key="1">
    <source>
        <dbReference type="ARBA" id="ARBA00004479"/>
    </source>
</evidence>
<dbReference type="InterPro" id="IPR001969">
    <property type="entry name" value="Aspartic_peptidase_AS"/>
</dbReference>
<dbReference type="Pfam" id="PF00026">
    <property type="entry name" value="Asp"/>
    <property type="match status" value="1"/>
</dbReference>
<keyword evidence="7 13" id="KW-0378">Hydrolase</keyword>
<dbReference type="EMBL" id="JAOTOJ010000010">
    <property type="protein sequence ID" value="KAK9394935.1"/>
    <property type="molecule type" value="Genomic_DNA"/>
</dbReference>
<dbReference type="SUPFAM" id="SSF50630">
    <property type="entry name" value="Acid proteases"/>
    <property type="match status" value="1"/>
</dbReference>
<dbReference type="InterPro" id="IPR040885">
    <property type="entry name" value="SMP_C2CD2L"/>
</dbReference>
<dbReference type="GO" id="GO:0008526">
    <property type="term" value="F:phosphatidylinositol transfer activity"/>
    <property type="evidence" value="ECO:0007669"/>
    <property type="project" value="TreeGrafter"/>
</dbReference>
<reference evidence="18 19" key="1">
    <citation type="journal article" date="2024" name="Proc. Natl. Acad. Sci. U.S.A.">
        <title>The genetic regulatory architecture and epigenomic basis for age-related changes in rattlesnake venom.</title>
        <authorList>
            <person name="Hogan M.P."/>
            <person name="Holding M.L."/>
            <person name="Nystrom G.S."/>
            <person name="Colston T.J."/>
            <person name="Bartlett D.A."/>
            <person name="Mason A.J."/>
            <person name="Ellsworth S.A."/>
            <person name="Rautsaw R.M."/>
            <person name="Lawrence K.C."/>
            <person name="Strickland J.L."/>
            <person name="He B."/>
            <person name="Fraser P."/>
            <person name="Margres M.J."/>
            <person name="Gilbert D.M."/>
            <person name="Gibbs H.L."/>
            <person name="Parkinson C.L."/>
            <person name="Rokyta D.R."/>
        </authorList>
    </citation>
    <scope>NUCLEOTIDE SEQUENCE [LARGE SCALE GENOMIC DNA]</scope>
    <source>
        <strain evidence="18">DRR0105</strain>
    </source>
</reference>
<evidence type="ECO:0000259" key="17">
    <source>
        <dbReference type="PROSITE" id="PS51767"/>
    </source>
</evidence>
<evidence type="ECO:0000256" key="15">
    <source>
        <dbReference type="SAM" id="Phobius"/>
    </source>
</evidence>
<evidence type="ECO:0000256" key="14">
    <source>
        <dbReference type="SAM" id="MobiDB-lite"/>
    </source>
</evidence>
<feature type="active site" evidence="12">
    <location>
        <position position="1183"/>
    </location>
</feature>
<dbReference type="FunFam" id="2.40.70.10:FF:000003">
    <property type="entry name" value="Beta-secretase 1"/>
    <property type="match status" value="1"/>
</dbReference>
<feature type="region of interest" description="Disordered" evidence="14">
    <location>
        <begin position="1028"/>
        <end position="1076"/>
    </location>
</feature>
<dbReference type="PANTHER" id="PTHR21119">
    <property type="entry name" value="C2 DOMAIN-CONTAINING PROTEIN"/>
    <property type="match status" value="1"/>
</dbReference>
<name>A0AAW1AYX1_CROAD</name>
<feature type="region of interest" description="Disordered" evidence="14">
    <location>
        <begin position="1111"/>
        <end position="1143"/>
    </location>
</feature>
<keyword evidence="5" id="KW-0732">Signal</keyword>
<dbReference type="PROSITE" id="PS50004">
    <property type="entry name" value="C2"/>
    <property type="match status" value="1"/>
</dbReference>
<keyword evidence="3 13" id="KW-0645">Protease</keyword>
<dbReference type="PRINTS" id="PR01815">
    <property type="entry name" value="BACEFAMILY"/>
</dbReference>
<dbReference type="Pfam" id="PF18696">
    <property type="entry name" value="SMP_C2CD2L"/>
    <property type="match status" value="1"/>
</dbReference>
<dbReference type="Gene3D" id="2.40.70.10">
    <property type="entry name" value="Acid Proteases"/>
    <property type="match status" value="2"/>
</dbReference>
<dbReference type="InterPro" id="IPR009119">
    <property type="entry name" value="BACE"/>
</dbReference>
<keyword evidence="6 13" id="KW-0064">Aspartyl protease</keyword>
<evidence type="ECO:0000256" key="2">
    <source>
        <dbReference type="ARBA" id="ARBA00007447"/>
    </source>
</evidence>
<dbReference type="GO" id="GO:0006508">
    <property type="term" value="P:proteolysis"/>
    <property type="evidence" value="ECO:0007669"/>
    <property type="project" value="UniProtKB-KW"/>
</dbReference>
<evidence type="ECO:0000256" key="7">
    <source>
        <dbReference type="ARBA" id="ARBA00022801"/>
    </source>
</evidence>
<sequence>MEAAPGLGWGWAVLVLLFAASLLTVSAWLLQFSRSLWRGRRRSAGAPRSQAAPAGLWAAVLRLGRAREGAGSSPAAGPRGLLASLFAFRAFRENWQRAWLRALNDQARQHGSSVQITFEESPRQLPAVTISHVVYTDQSDHRMVLQCLLSTDTVQFPVLVAQQSPAAVSMDTYCVSLAVRQAQLEIRLEEVEAEGLLVSWAFTDRPDWKISLPPRLQPHSENDGKADLSIIKNLIEDSIISTQPAMMVNLKACIMNANMEPSSRLSPGSLSSSVPALMPKLLLQNLRALHLGSQESQGNGLLCCEVELDSPRQQKRTGSVLAGPAAEVEWPSKLLLELGPRSKELVLRVFEGSTFGEDVLLGFVAVPIDPSSKEPQGQQLYLLSPGAPKGLPPAAAIAVELLHHDMPELQAASCLRTSITPTKKIEMGRTIMPDGTIVTTVTTIQSRPKLDCKLDSPSRSPSKVEVTEKVTTMLPENGCPSRTSPCSSRSSCVSNGLDPVAETAIRQLTDLTNKPAKRTPTKRSTLIISGVSKVPIAQDEMALSLGYAVSLGNPLQEDPIMAGLSEYTPPSICDATQQLESSYSPQTASQDLDETTHSDISERPSVDDMESETGSTGALETRSLKDHKGPGKEQSQREYPIGGEALRSCCVGCLQKPPTIANGYLLSVHYGPNPPVLLCKGSEGLGAGHSREGEKGGTSFWTPLWRLPERLDCTVLTTSWMPFLTLTGNAHELGLNPVRALNPPVDFSSGCLGLQVRALAVLPLLHQLIPQEDKLVGLLVPTKECLQLSLDRIALHSCRERVSVGNCEVSGTSGVWWEGFPLSGWEGLLQKGVQVIQGQVAHCPSHETAGLRQSDAVVIREELQGPCPPLTPLCCALGSLPAKDPTRESRCTKPRKQQSREDEGQETAAASSAAEKPGRLRPSIAALIPRQAASTEGPEKGLFRTARAKASVLPEEGIWAGGHGGSGLHPAVPGNLPPIAAARSGRVTGPERTRLNSGLGLRPHLPPAAQLLLPPPAQRHLLRPRARTTAPGELRQRKAWPPPPPPLFRPRASQLSRSAAPLATAGDAAVKPPPLRRGAPMSPALLALWLWLGSGGARGLGGAPAGPAGLRLPLHSGLPGTPAAEGRARRSAGEREQPRSRAAAISSSSFVAMVDNLRGKSGQGYYVEMTVGSPPQKLNILVDTGSSNFAVGAAPHQFLQRYYQCQLSSTYRDLRKGVYVPYTQGKWEGELGTDLVAIPHGPNVTVRANIAAIIKSDKFFINGSNWEGILGLAYAEIARPDNSLEPFFDSLVKQTQVANIFSLQLCGTSFPTNDSETLASVGGSMIIGGIDQALYRGNIWYTPIRKEWYYEVVIVKMEINGQDLQMDCKEYNYDKSIVDSGTTNLRLPKKVFEEAVKSIKTASSTEKFPDGFWLGEQLVCWQVGTTPWNIFPVISLYLMGEATNHSFRISILPQQYLRPVEDVATSQDECYKFAVSQSSTGTVMGAVIMEGFYVVFDRAQKRIGFAVSTCHVQDAFWTASVDGPFLHPNMEDCGYNIPQTDESTLMTIAYIMAAICALFMLPLCLMVSQWRCLRCLRRGHDDFADDISLLK</sequence>
<feature type="domain" description="Peptidase A1" evidence="17">
    <location>
        <begin position="1165"/>
        <end position="1506"/>
    </location>
</feature>
<comment type="similarity">
    <text evidence="2 13">Belongs to the peptidase A1 family.</text>
</comment>
<evidence type="ECO:0000256" key="11">
    <source>
        <dbReference type="ARBA" id="ARBA00023157"/>
    </source>
</evidence>
<evidence type="ECO:0000313" key="18">
    <source>
        <dbReference type="EMBL" id="KAK9394935.1"/>
    </source>
</evidence>
<dbReference type="InterPro" id="IPR000008">
    <property type="entry name" value="C2_dom"/>
</dbReference>
<dbReference type="InterPro" id="IPR021109">
    <property type="entry name" value="Peptidase_aspartic_dom_sf"/>
</dbReference>
<comment type="subcellular location">
    <subcellularLocation>
        <location evidence="1">Membrane</location>
        <topology evidence="1">Single-pass type I membrane protein</topology>
    </subcellularLocation>
</comment>
<evidence type="ECO:0000259" key="16">
    <source>
        <dbReference type="PROSITE" id="PS50004"/>
    </source>
</evidence>
<dbReference type="Proteomes" id="UP001474421">
    <property type="component" value="Unassembled WGS sequence"/>
</dbReference>
<dbReference type="GO" id="GO:0035774">
    <property type="term" value="P:positive regulation of insulin secretion involved in cellular response to glucose stimulus"/>
    <property type="evidence" value="ECO:0007669"/>
    <property type="project" value="TreeGrafter"/>
</dbReference>
<dbReference type="GO" id="GO:0004190">
    <property type="term" value="F:aspartic-type endopeptidase activity"/>
    <property type="evidence" value="ECO:0007669"/>
    <property type="project" value="UniProtKB-KW"/>
</dbReference>
<dbReference type="PROSITE" id="PS00141">
    <property type="entry name" value="ASP_PROTEASE"/>
    <property type="match status" value="1"/>
</dbReference>
<keyword evidence="11" id="KW-1015">Disulfide bond</keyword>
<dbReference type="CDD" id="cd21683">
    <property type="entry name" value="SMP_C2CD2L"/>
    <property type="match status" value="1"/>
</dbReference>
<dbReference type="PRINTS" id="PR00792">
    <property type="entry name" value="PEPSIN"/>
</dbReference>
<dbReference type="FunFam" id="2.40.70.10:FF:000007">
    <property type="entry name" value="Beta-secretase 1"/>
    <property type="match status" value="1"/>
</dbReference>
<evidence type="ECO:0000256" key="8">
    <source>
        <dbReference type="ARBA" id="ARBA00022989"/>
    </source>
</evidence>
<dbReference type="InterPro" id="IPR039934">
    <property type="entry name" value="C2CD2/C2CD2L"/>
</dbReference>
<evidence type="ECO:0000256" key="6">
    <source>
        <dbReference type="ARBA" id="ARBA00022750"/>
    </source>
</evidence>
<dbReference type="GO" id="GO:0098592">
    <property type="term" value="C:cytoplasmic side of apical plasma membrane"/>
    <property type="evidence" value="ECO:0007669"/>
    <property type="project" value="TreeGrafter"/>
</dbReference>
<dbReference type="InterPro" id="IPR033874">
    <property type="entry name" value="Memapsin-like"/>
</dbReference>
<organism evidence="18 19">
    <name type="scientific">Crotalus adamanteus</name>
    <name type="common">Eastern diamondback rattlesnake</name>
    <dbReference type="NCBI Taxonomy" id="8729"/>
    <lineage>
        <taxon>Eukaryota</taxon>
        <taxon>Metazoa</taxon>
        <taxon>Chordata</taxon>
        <taxon>Craniata</taxon>
        <taxon>Vertebrata</taxon>
        <taxon>Euteleostomi</taxon>
        <taxon>Lepidosauria</taxon>
        <taxon>Squamata</taxon>
        <taxon>Bifurcata</taxon>
        <taxon>Unidentata</taxon>
        <taxon>Episquamata</taxon>
        <taxon>Toxicofera</taxon>
        <taxon>Serpentes</taxon>
        <taxon>Colubroidea</taxon>
        <taxon>Viperidae</taxon>
        <taxon>Crotalinae</taxon>
        <taxon>Crotalus</taxon>
    </lineage>
</organism>
<feature type="active site" evidence="12">
    <location>
        <position position="1379"/>
    </location>
</feature>
<feature type="compositionally biased region" description="Basic and acidic residues" evidence="14">
    <location>
        <begin position="1126"/>
        <end position="1139"/>
    </location>
</feature>
<keyword evidence="8 15" id="KW-1133">Transmembrane helix</keyword>
<gene>
    <name evidence="18" type="ORF">NXF25_014281</name>
</gene>
<feature type="compositionally biased region" description="Polar residues" evidence="14">
    <location>
        <begin position="578"/>
        <end position="590"/>
    </location>
</feature>